<evidence type="ECO:0000313" key="2">
    <source>
        <dbReference type="Proteomes" id="UP000248806"/>
    </source>
</evidence>
<proteinExistence type="predicted"/>
<dbReference type="AlphaFoldDB" id="A0A326UAB8"/>
<sequence>MNDIFPGQTQHVAIPRIQRAIVTQLQQVVDHLFHIDDLLQWVAQACTQNFAEVAAVQFWSAYTSSPQHLRLQLRALYTNIPSILPEALTNQEIQKQVMQVLHQRKGIMPQSASDLFSPYAASLLEQYGLSHWACYFLSNSALLPPPRNASTRDKAPMPLVLAISLYFQQSPPPRLMPAISIILEQSIMIAKRSQLVHTS</sequence>
<organism evidence="1 2">
    <name type="scientific">Thermosporothrix hazakensis</name>
    <dbReference type="NCBI Taxonomy" id="644383"/>
    <lineage>
        <taxon>Bacteria</taxon>
        <taxon>Bacillati</taxon>
        <taxon>Chloroflexota</taxon>
        <taxon>Ktedonobacteria</taxon>
        <taxon>Ktedonobacterales</taxon>
        <taxon>Thermosporotrichaceae</taxon>
        <taxon>Thermosporothrix</taxon>
    </lineage>
</organism>
<name>A0A326UAB8_THEHA</name>
<dbReference type="Proteomes" id="UP000248806">
    <property type="component" value="Unassembled WGS sequence"/>
</dbReference>
<accession>A0A326UAB8</accession>
<dbReference type="RefSeq" id="WP_111320579.1">
    <property type="nucleotide sequence ID" value="NZ_BIFX01000001.1"/>
</dbReference>
<dbReference type="EMBL" id="QKUF01000003">
    <property type="protein sequence ID" value="PZW33031.1"/>
    <property type="molecule type" value="Genomic_DNA"/>
</dbReference>
<reference evidence="1 2" key="1">
    <citation type="submission" date="2018-06" db="EMBL/GenBank/DDBJ databases">
        <title>Genomic Encyclopedia of Archaeal and Bacterial Type Strains, Phase II (KMG-II): from individual species to whole genera.</title>
        <authorList>
            <person name="Goeker M."/>
        </authorList>
    </citation>
    <scope>NUCLEOTIDE SEQUENCE [LARGE SCALE GENOMIC DNA]</scope>
    <source>
        <strain evidence="1 2">ATCC BAA-1881</strain>
    </source>
</reference>
<evidence type="ECO:0000313" key="1">
    <source>
        <dbReference type="EMBL" id="PZW33031.1"/>
    </source>
</evidence>
<comment type="caution">
    <text evidence="1">The sequence shown here is derived from an EMBL/GenBank/DDBJ whole genome shotgun (WGS) entry which is preliminary data.</text>
</comment>
<gene>
    <name evidence="1" type="ORF">EI42_01581</name>
</gene>
<protein>
    <submittedName>
        <fullName evidence="1">Uncharacterized protein</fullName>
    </submittedName>
</protein>
<dbReference type="OrthoDB" id="157508at2"/>
<keyword evidence="2" id="KW-1185">Reference proteome</keyword>